<proteinExistence type="predicted"/>
<feature type="compositionally biased region" description="Basic and acidic residues" evidence="1">
    <location>
        <begin position="35"/>
        <end position="48"/>
    </location>
</feature>
<evidence type="ECO:0000313" key="2">
    <source>
        <dbReference type="EMBL" id="KAF2217886.1"/>
    </source>
</evidence>
<protein>
    <submittedName>
        <fullName evidence="2">Uncharacterized protein</fullName>
    </submittedName>
</protein>
<dbReference type="AlphaFoldDB" id="A0A6A6FWM5"/>
<reference evidence="2" key="1">
    <citation type="journal article" date="2020" name="Stud. Mycol.">
        <title>101 Dothideomycetes genomes: a test case for predicting lifestyles and emergence of pathogens.</title>
        <authorList>
            <person name="Haridas S."/>
            <person name="Albert R."/>
            <person name="Binder M."/>
            <person name="Bloem J."/>
            <person name="Labutti K."/>
            <person name="Salamov A."/>
            <person name="Andreopoulos B."/>
            <person name="Baker S."/>
            <person name="Barry K."/>
            <person name="Bills G."/>
            <person name="Bluhm B."/>
            <person name="Cannon C."/>
            <person name="Castanera R."/>
            <person name="Culley D."/>
            <person name="Daum C."/>
            <person name="Ezra D."/>
            <person name="Gonzalez J."/>
            <person name="Henrissat B."/>
            <person name="Kuo A."/>
            <person name="Liang C."/>
            <person name="Lipzen A."/>
            <person name="Lutzoni F."/>
            <person name="Magnuson J."/>
            <person name="Mondo S."/>
            <person name="Nolan M."/>
            <person name="Ohm R."/>
            <person name="Pangilinan J."/>
            <person name="Park H.-J."/>
            <person name="Ramirez L."/>
            <person name="Alfaro M."/>
            <person name="Sun H."/>
            <person name="Tritt A."/>
            <person name="Yoshinaga Y."/>
            <person name="Zwiers L.-H."/>
            <person name="Turgeon B."/>
            <person name="Goodwin S."/>
            <person name="Spatafora J."/>
            <person name="Crous P."/>
            <person name="Grigoriev I."/>
        </authorList>
    </citation>
    <scope>NUCLEOTIDE SEQUENCE</scope>
    <source>
        <strain evidence="2">SCOH1-5</strain>
    </source>
</reference>
<gene>
    <name evidence="2" type="ORF">CERZMDRAFT_80541</name>
</gene>
<dbReference type="EMBL" id="ML992662">
    <property type="protein sequence ID" value="KAF2217886.1"/>
    <property type="molecule type" value="Genomic_DNA"/>
</dbReference>
<dbReference type="PANTHER" id="PTHR42085:SF8">
    <property type="entry name" value="F-BOX DOMAIN-CONTAINING PROTEIN"/>
    <property type="match status" value="1"/>
</dbReference>
<sequence>MPPKNAQKPKATDKGTDKAPATPVKANSKSAPPRKSPDSQVRTEEEPPKVTATPSKKTPKKSSQAVVEFAPLKQDSESKTTIPIDVGVGNEEPVAEPKKKGNGFEKLLKLESPDKFEVLRTFMLTEGPEEGCQVILLRPAKPFDFVKLKPEIRTRIYRFYFANRGVVDDPIHLDGKRKGLFNDIYAKTYSSDSKNRVGLLAVSKEIHGEAIQIFSAIPLRLDGTSSVMDFLSQVGASVRQRIVSIIIKNYQRSTARTALNVLAECNNLTRLHFDAGVFSEGDPQKAAKALLGDAHKFLQAMGTAKGSKAAGVDILSFGKEALTLKPDTAKNKDEKATKPWPDHMVNEMKEILKSKLK</sequence>
<dbReference type="Proteomes" id="UP000799539">
    <property type="component" value="Unassembled WGS sequence"/>
</dbReference>
<keyword evidence="3" id="KW-1185">Reference proteome</keyword>
<name>A0A6A6FWM5_9PEZI</name>
<dbReference type="OrthoDB" id="62952at2759"/>
<feature type="region of interest" description="Disordered" evidence="1">
    <location>
        <begin position="1"/>
        <end position="99"/>
    </location>
</feature>
<evidence type="ECO:0000256" key="1">
    <source>
        <dbReference type="SAM" id="MobiDB-lite"/>
    </source>
</evidence>
<evidence type="ECO:0000313" key="3">
    <source>
        <dbReference type="Proteomes" id="UP000799539"/>
    </source>
</evidence>
<accession>A0A6A6FWM5</accession>
<dbReference type="PANTHER" id="PTHR42085">
    <property type="entry name" value="F-BOX DOMAIN-CONTAINING PROTEIN"/>
    <property type="match status" value="1"/>
</dbReference>
<organism evidence="2 3">
    <name type="scientific">Cercospora zeae-maydis SCOH1-5</name>
    <dbReference type="NCBI Taxonomy" id="717836"/>
    <lineage>
        <taxon>Eukaryota</taxon>
        <taxon>Fungi</taxon>
        <taxon>Dikarya</taxon>
        <taxon>Ascomycota</taxon>
        <taxon>Pezizomycotina</taxon>
        <taxon>Dothideomycetes</taxon>
        <taxon>Dothideomycetidae</taxon>
        <taxon>Mycosphaerellales</taxon>
        <taxon>Mycosphaerellaceae</taxon>
        <taxon>Cercospora</taxon>
    </lineage>
</organism>
<dbReference type="InterPro" id="IPR038883">
    <property type="entry name" value="AN11006-like"/>
</dbReference>